<dbReference type="Proteomes" id="UP000754883">
    <property type="component" value="Unassembled WGS sequence"/>
</dbReference>
<name>A0A9N9UHA6_9HYPO</name>
<dbReference type="EMBL" id="CABFNO020001476">
    <property type="protein sequence ID" value="CAG9990776.1"/>
    <property type="molecule type" value="Genomic_DNA"/>
</dbReference>
<proteinExistence type="predicted"/>
<protein>
    <submittedName>
        <fullName evidence="1">Uncharacterized protein</fullName>
    </submittedName>
</protein>
<evidence type="ECO:0000313" key="2">
    <source>
        <dbReference type="Proteomes" id="UP000754883"/>
    </source>
</evidence>
<dbReference type="PANTHER" id="PTHR41677">
    <property type="entry name" value="YALI0B19030P"/>
    <property type="match status" value="1"/>
</dbReference>
<accession>A0A9N9UHA6</accession>
<dbReference type="AlphaFoldDB" id="A0A9N9UHA6"/>
<sequence>MLQETPSAIFGGIPQPAAIPIVEKLPAELEVPPFDPLIHLDYQPPSRRWTFTELGLPVPKGLPDVCYTAPFQIFSEEGVRMIRREIFRKSFLDKYMRSWERSPCIITGFSQNEQDAIFMKTAMSHPATQGAINHAFGADLALETGINDMGYINVQLGAEGRSGVYKLTEEPSKPLPPGEKLAASEYDAQHIDSWHKDMCPVVMVMMLSDTTTMEGGETAVRTGNGKSIAVRGASMGGAVMMAGGYLEHAALRATNTAERLSLVNSYYFRSPDADDTATSLKSAHFSVDDHGLIRNLFLQHKLRRMTERCSTALERLEKDRRNGVAPDQEAIEAWVKDQIFLLKHTAWEAFQRWPNYLHQETPYDQVNKYLD</sequence>
<dbReference type="PANTHER" id="PTHR41677:SF1">
    <property type="entry name" value="FE2OG DIOXYGENASE DOMAIN-CONTAINING PROTEIN"/>
    <property type="match status" value="1"/>
</dbReference>
<reference evidence="2" key="1">
    <citation type="submission" date="2019-06" db="EMBL/GenBank/DDBJ databases">
        <authorList>
            <person name="Broberg M."/>
        </authorList>
    </citation>
    <scope>NUCLEOTIDE SEQUENCE [LARGE SCALE GENOMIC DNA]</scope>
</reference>
<dbReference type="OrthoDB" id="10256055at2759"/>
<keyword evidence="2" id="KW-1185">Reference proteome</keyword>
<evidence type="ECO:0000313" key="1">
    <source>
        <dbReference type="EMBL" id="CAG9990776.1"/>
    </source>
</evidence>
<organism evidence="1 2">
    <name type="scientific">Clonostachys byssicola</name>
    <dbReference type="NCBI Taxonomy" id="160290"/>
    <lineage>
        <taxon>Eukaryota</taxon>
        <taxon>Fungi</taxon>
        <taxon>Dikarya</taxon>
        <taxon>Ascomycota</taxon>
        <taxon>Pezizomycotina</taxon>
        <taxon>Sordariomycetes</taxon>
        <taxon>Hypocreomycetidae</taxon>
        <taxon>Hypocreales</taxon>
        <taxon>Bionectriaceae</taxon>
        <taxon>Clonostachys</taxon>
    </lineage>
</organism>
<comment type="caution">
    <text evidence="1">The sequence shown here is derived from an EMBL/GenBank/DDBJ whole genome shotgun (WGS) entry which is preliminary data.</text>
</comment>
<reference evidence="1 2" key="2">
    <citation type="submission" date="2021-10" db="EMBL/GenBank/DDBJ databases">
        <authorList>
            <person name="Piombo E."/>
        </authorList>
    </citation>
    <scope>NUCLEOTIDE SEQUENCE [LARGE SCALE GENOMIC DNA]</scope>
</reference>
<gene>
    <name evidence="1" type="ORF">CBYS24578_00007023</name>
</gene>